<dbReference type="InterPro" id="IPR011701">
    <property type="entry name" value="MFS"/>
</dbReference>
<feature type="domain" description="Major facilitator superfamily (MFS) profile" evidence="8">
    <location>
        <begin position="4"/>
        <end position="277"/>
    </location>
</feature>
<feature type="signal peptide" evidence="7">
    <location>
        <begin position="1"/>
        <end position="16"/>
    </location>
</feature>
<dbReference type="PANTHER" id="PTHR12778:SF10">
    <property type="entry name" value="MAJOR FACILITATOR SUPERFAMILY DOMAIN-CONTAINING PROTEIN 3"/>
    <property type="match status" value="1"/>
</dbReference>
<dbReference type="HOGENOM" id="CLU_070590_0_0_1"/>
<keyword evidence="7" id="KW-0732">Signal</keyword>
<dbReference type="EMBL" id="KB199650">
    <property type="protein sequence ID" value="ESP05478.1"/>
    <property type="molecule type" value="Genomic_DNA"/>
</dbReference>
<dbReference type="CTD" id="20229594"/>
<protein>
    <recommendedName>
        <fullName evidence="8">Major facilitator superfamily (MFS) profile domain-containing protein</fullName>
    </recommendedName>
</protein>
<dbReference type="AlphaFoldDB" id="V4B4R6"/>
<proteinExistence type="predicted"/>
<dbReference type="RefSeq" id="XP_009044023.1">
    <property type="nucleotide sequence ID" value="XM_009045775.1"/>
</dbReference>
<accession>V4B4R6</accession>
<gene>
    <name evidence="9" type="ORF">LOTGIDRAFT_102306</name>
</gene>
<dbReference type="OMA" id="GKFWGVV"/>
<evidence type="ECO:0000256" key="4">
    <source>
        <dbReference type="ARBA" id="ARBA00022989"/>
    </source>
</evidence>
<evidence type="ECO:0000256" key="1">
    <source>
        <dbReference type="ARBA" id="ARBA00004141"/>
    </source>
</evidence>
<dbReference type="PROSITE" id="PS50850">
    <property type="entry name" value="MFS"/>
    <property type="match status" value="1"/>
</dbReference>
<feature type="transmembrane region" description="Helical" evidence="6">
    <location>
        <begin position="69"/>
        <end position="87"/>
    </location>
</feature>
<dbReference type="InterPro" id="IPR036259">
    <property type="entry name" value="MFS_trans_sf"/>
</dbReference>
<keyword evidence="4 6" id="KW-1133">Transmembrane helix</keyword>
<evidence type="ECO:0000256" key="7">
    <source>
        <dbReference type="SAM" id="SignalP"/>
    </source>
</evidence>
<dbReference type="PANTHER" id="PTHR12778">
    <property type="entry name" value="SOLUTE CARRIER FAMILY 33 ACETYL-COA TRANSPORTER -RELATED"/>
    <property type="match status" value="1"/>
</dbReference>
<keyword evidence="10" id="KW-1185">Reference proteome</keyword>
<evidence type="ECO:0000256" key="2">
    <source>
        <dbReference type="ARBA" id="ARBA00022448"/>
    </source>
</evidence>
<name>V4B4R6_LOTGI</name>
<evidence type="ECO:0000313" key="9">
    <source>
        <dbReference type="EMBL" id="ESP05478.1"/>
    </source>
</evidence>
<dbReference type="InterPro" id="IPR020846">
    <property type="entry name" value="MFS_dom"/>
</dbReference>
<feature type="transmembrane region" description="Helical" evidence="6">
    <location>
        <begin position="250"/>
        <end position="272"/>
    </location>
</feature>
<dbReference type="SUPFAM" id="SSF103473">
    <property type="entry name" value="MFS general substrate transporter"/>
    <property type="match status" value="1"/>
</dbReference>
<dbReference type="OrthoDB" id="6415790at2759"/>
<comment type="subcellular location">
    <subcellularLocation>
        <location evidence="1">Membrane</location>
        <topology evidence="1">Multi-pass membrane protein</topology>
    </subcellularLocation>
</comment>
<dbReference type="KEGG" id="lgi:LOTGIDRAFT_102306"/>
<dbReference type="Pfam" id="PF07690">
    <property type="entry name" value="MFS_1"/>
    <property type="match status" value="1"/>
</dbReference>
<evidence type="ECO:0000313" key="10">
    <source>
        <dbReference type="Proteomes" id="UP000030746"/>
    </source>
</evidence>
<sequence length="277" mass="30850">MSSHLLLLVFLYFIQGLPYGLQSRFLPTYFRSNGMSLTKLGLFKLLLAPWMLKTLWAPLVDKYGSKKSWLVTSMVGLVVTCFFGAVSEPDNIIQLTSVLLLFNLLTSTQDIAVDGVAINLLTTVELGYGNIAQVVGYKFGAIFGGGLMTWLMEYISWVVLFQSLAMVYCLGVFIVLTFLPKTSEKENCDLKDDVVTNQNSWWKRHISDVFNTEGTYWILVYVLIYKLGEQGALSMTPLFLLDNGVSTTKVGFWIGVVGQIASIVGSIIGGYVSSYFR</sequence>
<feature type="transmembrane region" description="Helical" evidence="6">
    <location>
        <begin position="40"/>
        <end position="57"/>
    </location>
</feature>
<feature type="transmembrane region" description="Helical" evidence="6">
    <location>
        <begin position="154"/>
        <end position="179"/>
    </location>
</feature>
<dbReference type="GO" id="GO:0022857">
    <property type="term" value="F:transmembrane transporter activity"/>
    <property type="evidence" value="ECO:0007669"/>
    <property type="project" value="InterPro"/>
</dbReference>
<dbReference type="Proteomes" id="UP000030746">
    <property type="component" value="Unassembled WGS sequence"/>
</dbReference>
<evidence type="ECO:0000259" key="8">
    <source>
        <dbReference type="PROSITE" id="PS50850"/>
    </source>
</evidence>
<dbReference type="InterPro" id="IPR004752">
    <property type="entry name" value="AmpG_permease/AT-1"/>
</dbReference>
<evidence type="ECO:0000256" key="5">
    <source>
        <dbReference type="ARBA" id="ARBA00023136"/>
    </source>
</evidence>
<evidence type="ECO:0000256" key="6">
    <source>
        <dbReference type="SAM" id="Phobius"/>
    </source>
</evidence>
<reference evidence="9 10" key="1">
    <citation type="journal article" date="2013" name="Nature">
        <title>Insights into bilaterian evolution from three spiralian genomes.</title>
        <authorList>
            <person name="Simakov O."/>
            <person name="Marletaz F."/>
            <person name="Cho S.J."/>
            <person name="Edsinger-Gonzales E."/>
            <person name="Havlak P."/>
            <person name="Hellsten U."/>
            <person name="Kuo D.H."/>
            <person name="Larsson T."/>
            <person name="Lv J."/>
            <person name="Arendt D."/>
            <person name="Savage R."/>
            <person name="Osoegawa K."/>
            <person name="de Jong P."/>
            <person name="Grimwood J."/>
            <person name="Chapman J.A."/>
            <person name="Shapiro H."/>
            <person name="Aerts A."/>
            <person name="Otillar R.P."/>
            <person name="Terry A.Y."/>
            <person name="Boore J.L."/>
            <person name="Grigoriev I.V."/>
            <person name="Lindberg D.R."/>
            <person name="Seaver E.C."/>
            <person name="Weisblat D.A."/>
            <person name="Putnam N.H."/>
            <person name="Rokhsar D.S."/>
        </authorList>
    </citation>
    <scope>NUCLEOTIDE SEQUENCE [LARGE SCALE GENOMIC DNA]</scope>
</reference>
<organism evidence="9 10">
    <name type="scientific">Lottia gigantea</name>
    <name type="common">Giant owl limpet</name>
    <dbReference type="NCBI Taxonomy" id="225164"/>
    <lineage>
        <taxon>Eukaryota</taxon>
        <taxon>Metazoa</taxon>
        <taxon>Spiralia</taxon>
        <taxon>Lophotrochozoa</taxon>
        <taxon>Mollusca</taxon>
        <taxon>Gastropoda</taxon>
        <taxon>Patellogastropoda</taxon>
        <taxon>Lottioidea</taxon>
        <taxon>Lottiidae</taxon>
        <taxon>Lottia</taxon>
    </lineage>
</organism>
<dbReference type="GeneID" id="20229594"/>
<dbReference type="Gene3D" id="1.20.1250.20">
    <property type="entry name" value="MFS general substrate transporter like domains"/>
    <property type="match status" value="1"/>
</dbReference>
<keyword evidence="3 6" id="KW-0812">Transmembrane</keyword>
<feature type="chain" id="PRO_5004716645" description="Major facilitator superfamily (MFS) profile domain-containing protein" evidence="7">
    <location>
        <begin position="17"/>
        <end position="277"/>
    </location>
</feature>
<keyword evidence="2" id="KW-0813">Transport</keyword>
<dbReference type="GO" id="GO:0016020">
    <property type="term" value="C:membrane"/>
    <property type="evidence" value="ECO:0007669"/>
    <property type="project" value="UniProtKB-SubCell"/>
</dbReference>
<evidence type="ECO:0000256" key="3">
    <source>
        <dbReference type="ARBA" id="ARBA00022692"/>
    </source>
</evidence>
<keyword evidence="5 6" id="KW-0472">Membrane</keyword>